<comment type="subcellular location">
    <subcellularLocation>
        <location evidence="3">Cell inner membrane</location>
        <topology evidence="3">Multi-pass membrane protein</topology>
    </subcellularLocation>
</comment>
<evidence type="ECO:0000256" key="5">
    <source>
        <dbReference type="ARBA" id="ARBA00019425"/>
    </source>
</evidence>
<evidence type="ECO:0000256" key="10">
    <source>
        <dbReference type="ARBA" id="ARBA00022617"/>
    </source>
</evidence>
<evidence type="ECO:0000256" key="12">
    <source>
        <dbReference type="ARBA" id="ARBA00022723"/>
    </source>
</evidence>
<dbReference type="PIRSF" id="PIRSF000169">
    <property type="entry name" value="SDH_D"/>
    <property type="match status" value="1"/>
</dbReference>
<organism evidence="18 19">
    <name type="scientific">Azospira oryzae</name>
    <dbReference type="NCBI Taxonomy" id="146939"/>
    <lineage>
        <taxon>Bacteria</taxon>
        <taxon>Pseudomonadati</taxon>
        <taxon>Pseudomonadota</taxon>
        <taxon>Betaproteobacteria</taxon>
        <taxon>Rhodocyclales</taxon>
        <taxon>Rhodocyclaceae</taxon>
        <taxon>Azospira</taxon>
    </lineage>
</organism>
<evidence type="ECO:0000256" key="6">
    <source>
        <dbReference type="ARBA" id="ARBA00022448"/>
    </source>
</evidence>
<keyword evidence="10" id="KW-0349">Heme</keyword>
<dbReference type="EMBL" id="SHKM01000001">
    <property type="protein sequence ID" value="RZT89613.1"/>
    <property type="molecule type" value="Genomic_DNA"/>
</dbReference>
<accession>A0ABY0IPV9</accession>
<keyword evidence="7" id="KW-1003">Cell membrane</keyword>
<evidence type="ECO:0000313" key="18">
    <source>
        <dbReference type="EMBL" id="RZT89613.1"/>
    </source>
</evidence>
<dbReference type="Proteomes" id="UP000292136">
    <property type="component" value="Unassembled WGS sequence"/>
</dbReference>
<evidence type="ECO:0000256" key="13">
    <source>
        <dbReference type="ARBA" id="ARBA00022982"/>
    </source>
</evidence>
<dbReference type="SUPFAM" id="SSF81343">
    <property type="entry name" value="Fumarate reductase respiratory complex transmembrane subunits"/>
    <property type="match status" value="1"/>
</dbReference>
<evidence type="ECO:0000256" key="17">
    <source>
        <dbReference type="SAM" id="Phobius"/>
    </source>
</evidence>
<keyword evidence="9" id="KW-0816">Tricarboxylic acid cycle</keyword>
<dbReference type="Gene3D" id="1.20.1300.10">
    <property type="entry name" value="Fumarate reductase/succinate dehydrogenase, transmembrane subunit"/>
    <property type="match status" value="1"/>
</dbReference>
<dbReference type="NCBIfam" id="TIGR02968">
    <property type="entry name" value="succ_dehyd_anc"/>
    <property type="match status" value="1"/>
</dbReference>
<sequence>MVNRIVVGAHYGLKDWIAQRATAVIMAVYSVILLAAVGAIGPNTYEAWRGLFANGFMKFITFLFFISLFYHAWIGVRDIWMDYVKPTGIRLVLHVLTIFALLGYAGWATQILWRL</sequence>
<dbReference type="RefSeq" id="WP_130458330.1">
    <property type="nucleotide sequence ID" value="NZ_SHKM01000001.1"/>
</dbReference>
<dbReference type="CDD" id="cd03494">
    <property type="entry name" value="SQR_TypeC_SdhD"/>
    <property type="match status" value="1"/>
</dbReference>
<feature type="transmembrane region" description="Helical" evidence="17">
    <location>
        <begin position="47"/>
        <end position="70"/>
    </location>
</feature>
<dbReference type="InterPro" id="IPR014312">
    <property type="entry name" value="Succ_DH_anchor"/>
</dbReference>
<dbReference type="InterPro" id="IPR034804">
    <property type="entry name" value="SQR/QFR_C/D"/>
</dbReference>
<keyword evidence="6" id="KW-0813">Transport</keyword>
<evidence type="ECO:0000256" key="15">
    <source>
        <dbReference type="ARBA" id="ARBA00023004"/>
    </source>
</evidence>
<keyword evidence="11 17" id="KW-0812">Transmembrane</keyword>
<evidence type="ECO:0000256" key="16">
    <source>
        <dbReference type="ARBA" id="ARBA00023136"/>
    </source>
</evidence>
<feature type="transmembrane region" description="Helical" evidence="17">
    <location>
        <begin position="91"/>
        <end position="113"/>
    </location>
</feature>
<dbReference type="Pfam" id="PF01127">
    <property type="entry name" value="Sdh_cyt"/>
    <property type="match status" value="1"/>
</dbReference>
<evidence type="ECO:0000256" key="14">
    <source>
        <dbReference type="ARBA" id="ARBA00022989"/>
    </source>
</evidence>
<comment type="function">
    <text evidence="2">Membrane-anchoring subunit of succinate dehydrogenase (SDH).</text>
</comment>
<evidence type="ECO:0000256" key="4">
    <source>
        <dbReference type="ARBA" id="ARBA00005163"/>
    </source>
</evidence>
<keyword evidence="15" id="KW-0408">Iron</keyword>
<name>A0ABY0IPV9_9RHOO</name>
<evidence type="ECO:0000256" key="7">
    <source>
        <dbReference type="ARBA" id="ARBA00022475"/>
    </source>
</evidence>
<comment type="caution">
    <text evidence="18">The sequence shown here is derived from an EMBL/GenBank/DDBJ whole genome shotgun (WGS) entry which is preliminary data.</text>
</comment>
<comment type="pathway">
    <text evidence="4">Carbohydrate metabolism; tricarboxylic acid cycle.</text>
</comment>
<evidence type="ECO:0000256" key="2">
    <source>
        <dbReference type="ARBA" id="ARBA00004050"/>
    </source>
</evidence>
<keyword evidence="8" id="KW-0997">Cell inner membrane</keyword>
<evidence type="ECO:0000256" key="8">
    <source>
        <dbReference type="ARBA" id="ARBA00022519"/>
    </source>
</evidence>
<reference evidence="18 19" key="1">
    <citation type="submission" date="2019-02" db="EMBL/GenBank/DDBJ databases">
        <title>Genomic Encyclopedia of Type Strains, Phase IV (KMG-IV): sequencing the most valuable type-strain genomes for metagenomic binning, comparative biology and taxonomic classification.</title>
        <authorList>
            <person name="Goeker M."/>
        </authorList>
    </citation>
    <scope>NUCLEOTIDE SEQUENCE [LARGE SCALE GENOMIC DNA]</scope>
    <source>
        <strain evidence="18 19">DSM 21223</strain>
    </source>
</reference>
<keyword evidence="12" id="KW-0479">Metal-binding</keyword>
<dbReference type="PANTHER" id="PTHR38689:SF1">
    <property type="entry name" value="SUCCINATE DEHYDROGENASE HYDROPHOBIC MEMBRANE ANCHOR SUBUNIT"/>
    <property type="match status" value="1"/>
</dbReference>
<feature type="transmembrane region" description="Helical" evidence="17">
    <location>
        <begin position="21"/>
        <end position="41"/>
    </location>
</feature>
<keyword evidence="14 17" id="KW-1133">Transmembrane helix</keyword>
<evidence type="ECO:0000256" key="1">
    <source>
        <dbReference type="ARBA" id="ARBA00001971"/>
    </source>
</evidence>
<evidence type="ECO:0000256" key="3">
    <source>
        <dbReference type="ARBA" id="ARBA00004429"/>
    </source>
</evidence>
<dbReference type="InterPro" id="IPR000701">
    <property type="entry name" value="SuccDH_FuR_B_TM-su"/>
</dbReference>
<keyword evidence="13" id="KW-0249">Electron transport</keyword>
<evidence type="ECO:0000313" key="19">
    <source>
        <dbReference type="Proteomes" id="UP000292136"/>
    </source>
</evidence>
<keyword evidence="16 17" id="KW-0472">Membrane</keyword>
<keyword evidence="19" id="KW-1185">Reference proteome</keyword>
<evidence type="ECO:0000256" key="11">
    <source>
        <dbReference type="ARBA" id="ARBA00022692"/>
    </source>
</evidence>
<evidence type="ECO:0000256" key="9">
    <source>
        <dbReference type="ARBA" id="ARBA00022532"/>
    </source>
</evidence>
<gene>
    <name evidence="18" type="ORF">EV678_0406</name>
</gene>
<protein>
    <recommendedName>
        <fullName evidence="5">Succinate dehydrogenase hydrophobic membrane anchor subunit</fullName>
    </recommendedName>
</protein>
<comment type="cofactor">
    <cofactor evidence="1">
        <name>heme</name>
        <dbReference type="ChEBI" id="CHEBI:30413"/>
    </cofactor>
</comment>
<dbReference type="PANTHER" id="PTHR38689">
    <property type="entry name" value="SUCCINATE DEHYDROGENASE HYDROPHOBIC MEMBRANE ANCHOR SUBUNIT"/>
    <property type="match status" value="1"/>
</dbReference>
<proteinExistence type="predicted"/>